<accession>A0ACC1LWM1</accession>
<dbReference type="Proteomes" id="UP001139981">
    <property type="component" value="Unassembled WGS sequence"/>
</dbReference>
<keyword evidence="2" id="KW-1185">Reference proteome</keyword>
<evidence type="ECO:0000313" key="1">
    <source>
        <dbReference type="EMBL" id="KAJ2887184.1"/>
    </source>
</evidence>
<gene>
    <name evidence="1" type="primary">MON1</name>
    <name evidence="1" type="ORF">IWW38_005172</name>
</gene>
<reference evidence="1" key="1">
    <citation type="submission" date="2022-07" db="EMBL/GenBank/DDBJ databases">
        <title>Phylogenomic reconstructions and comparative analyses of Kickxellomycotina fungi.</title>
        <authorList>
            <person name="Reynolds N.K."/>
            <person name="Stajich J.E."/>
            <person name="Barry K."/>
            <person name="Grigoriev I.V."/>
            <person name="Crous P."/>
            <person name="Smith M.E."/>
        </authorList>
    </citation>
    <scope>NUCLEOTIDE SEQUENCE</scope>
    <source>
        <strain evidence="1">CBS 190363</strain>
    </source>
</reference>
<sequence length="444" mass="49996">MDDGIARHLATGDDSGSDAATNSNGRGELGAEKLDDFCSPEWRQRSRHFLVLSSAGKPIYSRFGNEAQLSTLMSAVQAIISTFADMSDPVKSMTMGMHTIVFYTNGPLYLLAVSDRGDPAELLRNELQLLHGQIVSILTLAQLTKIFEQRSNFDLRQLLGGTEGLIDHMVDKLDTDLSFALGSLDTLWIRYKLRERIGKVLLAARPPKGLLYAMVVADMKLVTLLRPRKHSLHPSDLHLLFNMVTSRTFLTGEHWMPMCFPRFNDQGFLHVYLSYVSPHVALILVSADRDGFPALAECRQRIFDELSADDALQRLDDAAAQRALHPTELGVSGLLQLYYRSKTLVQHFGTRFDDSVDESQKRRIINTYKRLRLYMTGGGSNPLRIIYYKCESDTVLAWQSSSFELYATVAPAMEVKGMIRLVNTVLEWIKNEEDHLFVVNAPSY</sequence>
<evidence type="ECO:0000313" key="2">
    <source>
        <dbReference type="Proteomes" id="UP001139981"/>
    </source>
</evidence>
<protein>
    <submittedName>
        <fullName evidence="1">Vacuolar fusion protein mon1</fullName>
    </submittedName>
</protein>
<proteinExistence type="predicted"/>
<comment type="caution">
    <text evidence="1">The sequence shown here is derived from an EMBL/GenBank/DDBJ whole genome shotgun (WGS) entry which is preliminary data.</text>
</comment>
<name>A0ACC1LWM1_9FUNG</name>
<dbReference type="EMBL" id="JANBVB010002267">
    <property type="protein sequence ID" value="KAJ2887184.1"/>
    <property type="molecule type" value="Genomic_DNA"/>
</dbReference>
<organism evidence="1 2">
    <name type="scientific">Coemansia aciculifera</name>
    <dbReference type="NCBI Taxonomy" id="417176"/>
    <lineage>
        <taxon>Eukaryota</taxon>
        <taxon>Fungi</taxon>
        <taxon>Fungi incertae sedis</taxon>
        <taxon>Zoopagomycota</taxon>
        <taxon>Kickxellomycotina</taxon>
        <taxon>Kickxellomycetes</taxon>
        <taxon>Kickxellales</taxon>
        <taxon>Kickxellaceae</taxon>
        <taxon>Coemansia</taxon>
    </lineage>
</organism>